<dbReference type="Pfam" id="PF13768">
    <property type="entry name" value="VWA_3"/>
    <property type="match status" value="1"/>
</dbReference>
<dbReference type="PROSITE" id="PS50234">
    <property type="entry name" value="VWFA"/>
    <property type="match status" value="1"/>
</dbReference>
<comment type="caution">
    <text evidence="2">The sequence shown here is derived from an EMBL/GenBank/DDBJ whole genome shotgun (WGS) entry which is preliminary data.</text>
</comment>
<organism evidence="2">
    <name type="scientific">Desulfomonile tiedjei</name>
    <dbReference type="NCBI Taxonomy" id="2358"/>
    <lineage>
        <taxon>Bacteria</taxon>
        <taxon>Pseudomonadati</taxon>
        <taxon>Thermodesulfobacteriota</taxon>
        <taxon>Desulfomonilia</taxon>
        <taxon>Desulfomonilales</taxon>
        <taxon>Desulfomonilaceae</taxon>
        <taxon>Desulfomonile</taxon>
    </lineage>
</organism>
<sequence length="708" mass="78229">MIFVGSQLLDRLFGQAGSGRNLCKVLALAALTLATTPCSAGGIFYFLPCFQDGHPVALERATLLSSRSRVVVSDNEMEYVLDQTFLNNNDQTLEGVFLLPYDPNYPPENLSITINRAAEAPEHLLPEQFLPLLFEFTRGIGDPCLLELAGKGAFVVRHLLLAPKKEKTIQVRFFIRKKTASEDFIQVSLPLWGERFSVGPVAGLEILVRFKMSVPIRAVFSFTHEVSLFREAPHRVMASFRSQHKAVRQDFSVFAALRGTDFDARVLCQRTSEGGGVFMTVLCPPLARLRQQPIPKDVVFAVDISGSIPPAMRELSQRLITSGLQRLGEQDRFNIVTIGTKTGLMQKGLVPSTPENLTEAVRYLNSLSYGGGTDLFNGIMTSLDQFSLSRRQRFIVLITDGKPTVGNLDPQGLIDAVRQGNRLGAKIFAAALGDGADTALLWQLSEMSRGATFHIHGRGPSEGEINKFYEGINQPLVRNISVRPEDAAQADAIPSVVPDMSGETPAFVFGSYDQLKGATLTVGVKAQVMGRSHTFSRSCDPSASTHVKPNILLVHAMRKMAKFMEDERQKGFESGASATLRALADEYGFKRAVSGRYPAREWGRLYWLYQTSLTPQQIESADVRRVGEKLFRREGEEWVDGSFQLIFETTTVSFLSEAYFELIRKSPLLGQYLALGPRVTLVMDSKVIKVVDGAENTQTSEGLISPFK</sequence>
<evidence type="ECO:0000259" key="1">
    <source>
        <dbReference type="PROSITE" id="PS50234"/>
    </source>
</evidence>
<gene>
    <name evidence="2" type="ORF">ENV54_12305</name>
</gene>
<dbReference type="Gene3D" id="3.40.50.410">
    <property type="entry name" value="von Willebrand factor, type A domain"/>
    <property type="match status" value="1"/>
</dbReference>
<feature type="domain" description="VWFA" evidence="1">
    <location>
        <begin position="297"/>
        <end position="472"/>
    </location>
</feature>
<evidence type="ECO:0000313" key="2">
    <source>
        <dbReference type="EMBL" id="HGH62066.1"/>
    </source>
</evidence>
<reference evidence="2" key="1">
    <citation type="journal article" date="2020" name="mSystems">
        <title>Genome- and Community-Level Interaction Insights into Carbon Utilization and Element Cycling Functions of Hydrothermarchaeota in Hydrothermal Sediment.</title>
        <authorList>
            <person name="Zhou Z."/>
            <person name="Liu Y."/>
            <person name="Xu W."/>
            <person name="Pan J."/>
            <person name="Luo Z.H."/>
            <person name="Li M."/>
        </authorList>
    </citation>
    <scope>NUCLEOTIDE SEQUENCE [LARGE SCALE GENOMIC DNA]</scope>
    <source>
        <strain evidence="2">SpSt-769</strain>
    </source>
</reference>
<protein>
    <submittedName>
        <fullName evidence="2">VWA domain-containing protein</fullName>
    </submittedName>
</protein>
<dbReference type="PANTHER" id="PTHR45737">
    <property type="entry name" value="VON WILLEBRAND FACTOR A DOMAIN-CONTAINING PROTEIN 5A"/>
    <property type="match status" value="1"/>
</dbReference>
<proteinExistence type="predicted"/>
<dbReference type="PANTHER" id="PTHR45737:SF6">
    <property type="entry name" value="VON WILLEBRAND FACTOR A DOMAIN-CONTAINING PROTEIN 5A"/>
    <property type="match status" value="1"/>
</dbReference>
<dbReference type="EMBL" id="DTGT01000401">
    <property type="protein sequence ID" value="HGH62066.1"/>
    <property type="molecule type" value="Genomic_DNA"/>
</dbReference>
<name>A0A7C4AT57_9BACT</name>
<dbReference type="AlphaFoldDB" id="A0A7C4AT57"/>
<dbReference type="InterPro" id="IPR002035">
    <property type="entry name" value="VWF_A"/>
</dbReference>
<dbReference type="SUPFAM" id="SSF53300">
    <property type="entry name" value="vWA-like"/>
    <property type="match status" value="1"/>
</dbReference>
<accession>A0A7C4AT57</accession>
<dbReference type="InterPro" id="IPR036465">
    <property type="entry name" value="vWFA_dom_sf"/>
</dbReference>
<dbReference type="SMART" id="SM00327">
    <property type="entry name" value="VWA"/>
    <property type="match status" value="1"/>
</dbReference>